<comment type="caution">
    <text evidence="1">The sequence shown here is derived from an EMBL/GenBank/DDBJ whole genome shotgun (WGS) entry which is preliminary data.</text>
</comment>
<dbReference type="EMBL" id="NRQW01000600">
    <property type="protein sequence ID" value="PLZ84334.1"/>
    <property type="molecule type" value="Genomic_DNA"/>
</dbReference>
<proteinExistence type="predicted"/>
<name>A0A2N6JWB3_FISMU</name>
<accession>A0A2N6JWB3</accession>
<organism evidence="1 2">
    <name type="scientific">Fischerella muscicola CCMEE 5323</name>
    <dbReference type="NCBI Taxonomy" id="2019572"/>
    <lineage>
        <taxon>Bacteria</taxon>
        <taxon>Bacillati</taxon>
        <taxon>Cyanobacteriota</taxon>
        <taxon>Cyanophyceae</taxon>
        <taxon>Nostocales</taxon>
        <taxon>Hapalosiphonaceae</taxon>
        <taxon>Fischerella</taxon>
    </lineage>
</organism>
<gene>
    <name evidence="1" type="ORF">CEN44_25300</name>
</gene>
<sequence length="76" mass="8991">MSLQELKEQARNLSVSDRLELVRVIIESIQETPNLNPNRTRAIRQMKGLLKTDQPAPTHEEVEAMLEERWLEKYFE</sequence>
<dbReference type="AlphaFoldDB" id="A0A2N6JWB3"/>
<evidence type="ECO:0000313" key="1">
    <source>
        <dbReference type="EMBL" id="PLZ84334.1"/>
    </source>
</evidence>
<keyword evidence="2" id="KW-1185">Reference proteome</keyword>
<reference evidence="1 2" key="1">
    <citation type="submission" date="2017-08" db="EMBL/GenBank/DDBJ databases">
        <title>Genomes of Fischerella (Mastigocladus) sp. strains.</title>
        <authorList>
            <person name="Miller S.R."/>
        </authorList>
    </citation>
    <scope>NUCLEOTIDE SEQUENCE [LARGE SCALE GENOMIC DNA]</scope>
    <source>
        <strain evidence="1 2">CCMEE 5323</strain>
    </source>
</reference>
<dbReference type="Proteomes" id="UP000235036">
    <property type="component" value="Unassembled WGS sequence"/>
</dbReference>
<dbReference type="RefSeq" id="WP_016870515.1">
    <property type="nucleotide sequence ID" value="NZ_CAWNVR010000745.1"/>
</dbReference>
<protein>
    <submittedName>
        <fullName evidence="1">Uncharacterized protein</fullName>
    </submittedName>
</protein>
<evidence type="ECO:0000313" key="2">
    <source>
        <dbReference type="Proteomes" id="UP000235036"/>
    </source>
</evidence>